<dbReference type="Pfam" id="PF08242">
    <property type="entry name" value="Methyltransf_12"/>
    <property type="match status" value="1"/>
</dbReference>
<dbReference type="Proteomes" id="UP000095712">
    <property type="component" value="Unassembled WGS sequence"/>
</dbReference>
<dbReference type="AlphaFoldDB" id="A0A174SQU6"/>
<dbReference type="PANTHER" id="PTHR45681:SF6">
    <property type="entry name" value="POLYKETIDE SYNTHASE 37"/>
    <property type="match status" value="1"/>
</dbReference>
<evidence type="ECO:0000313" key="3">
    <source>
        <dbReference type="EMBL" id="CUP97785.1"/>
    </source>
</evidence>
<dbReference type="CDD" id="cd02440">
    <property type="entry name" value="AdoMet_MTases"/>
    <property type="match status" value="1"/>
</dbReference>
<gene>
    <name evidence="3" type="primary">pksR</name>
    <name evidence="3" type="ORF">ERS852523_03484</name>
</gene>
<accession>A0A174SQU6</accession>
<organism evidence="3 4">
    <name type="scientific">Blautia wexlerae</name>
    <dbReference type="NCBI Taxonomy" id="418240"/>
    <lineage>
        <taxon>Bacteria</taxon>
        <taxon>Bacillati</taxon>
        <taxon>Bacillota</taxon>
        <taxon>Clostridia</taxon>
        <taxon>Lachnospirales</taxon>
        <taxon>Lachnospiraceae</taxon>
        <taxon>Blautia</taxon>
    </lineage>
</organism>
<evidence type="ECO:0000256" key="1">
    <source>
        <dbReference type="ARBA" id="ARBA00022679"/>
    </source>
</evidence>
<evidence type="ECO:0000313" key="4">
    <source>
        <dbReference type="Proteomes" id="UP000095712"/>
    </source>
</evidence>
<evidence type="ECO:0000259" key="2">
    <source>
        <dbReference type="Pfam" id="PF08242"/>
    </source>
</evidence>
<dbReference type="PANTHER" id="PTHR45681">
    <property type="entry name" value="POLYKETIDE SYNTHASE 44-RELATED"/>
    <property type="match status" value="1"/>
</dbReference>
<dbReference type="SUPFAM" id="SSF53335">
    <property type="entry name" value="S-adenosyl-L-methionine-dependent methyltransferases"/>
    <property type="match status" value="1"/>
</dbReference>
<protein>
    <submittedName>
        <fullName evidence="3">Polyketide synthase PksR</fullName>
        <ecNumber evidence="3">2.3.1.-</ecNumber>
    </submittedName>
</protein>
<dbReference type="InterPro" id="IPR013217">
    <property type="entry name" value="Methyltransf_12"/>
</dbReference>
<dbReference type="RefSeq" id="WP_055153159.1">
    <property type="nucleotide sequence ID" value="NZ_CZAW01000052.1"/>
</dbReference>
<dbReference type="EMBL" id="CZAW01000052">
    <property type="protein sequence ID" value="CUP97785.1"/>
    <property type="molecule type" value="Genomic_DNA"/>
</dbReference>
<dbReference type="Gene3D" id="3.40.50.150">
    <property type="entry name" value="Vaccinia Virus protein VP39"/>
    <property type="match status" value="1"/>
</dbReference>
<dbReference type="GO" id="GO:0016746">
    <property type="term" value="F:acyltransferase activity"/>
    <property type="evidence" value="ECO:0007669"/>
    <property type="project" value="UniProtKB-KW"/>
</dbReference>
<dbReference type="EC" id="2.3.1.-" evidence="3"/>
<name>A0A174SQU6_9FIRM</name>
<sequence length="367" mass="42725">MQNERFTIEETRQMVEKMEDVVLDSIIYTVQQRGVLNDAATIYNFKEILDRLNCQQQYCHIINRWIKALVQRGRIKPASGDGYYGTSHVTEELVEQKWDEARKMWDYRFGSPLVMEYWYMNFRNLLDLIKGKTQAVFLLFPQGEDKYAKALYSDTKIAQYINLKMVDIIEGHFRAFCKESTDKLKILEIGGGTAATTEMVLKALEVNSDITKIEYNFSDISKFFLIRAKKIFEKYDFVKYRILDVDCVKKGLLFDKEKFDIVIAAGVLNNAYSIEATLAALYDILEEGGLFIFSEPIQESLEILISQAFMITKPKDIRMDCEETFMTKEQWEKVISNSGFMIKTIYPQEDEPMAVFGQRVFAVIKEN</sequence>
<proteinExistence type="predicted"/>
<keyword evidence="3" id="KW-0012">Acyltransferase</keyword>
<feature type="domain" description="Methyltransferase type 12" evidence="2">
    <location>
        <begin position="187"/>
        <end position="291"/>
    </location>
</feature>
<keyword evidence="1 3" id="KW-0808">Transferase</keyword>
<dbReference type="OrthoDB" id="9760689at2"/>
<dbReference type="InterPro" id="IPR029063">
    <property type="entry name" value="SAM-dependent_MTases_sf"/>
</dbReference>
<reference evidence="3 4" key="1">
    <citation type="submission" date="2015-09" db="EMBL/GenBank/DDBJ databases">
        <authorList>
            <consortium name="Pathogen Informatics"/>
        </authorList>
    </citation>
    <scope>NUCLEOTIDE SEQUENCE [LARGE SCALE GENOMIC DNA]</scope>
    <source>
        <strain evidence="3 4">2789STDY5834911</strain>
    </source>
</reference>
<dbReference type="InterPro" id="IPR050444">
    <property type="entry name" value="Polyketide_Synthase"/>
</dbReference>